<feature type="domain" description="Major facilitator superfamily (MFS) profile" evidence="9">
    <location>
        <begin position="33"/>
        <end position="448"/>
    </location>
</feature>
<dbReference type="PANTHER" id="PTHR43045:SF1">
    <property type="entry name" value="SHIKIMATE TRANSPORTER"/>
    <property type="match status" value="1"/>
</dbReference>
<feature type="region of interest" description="Disordered" evidence="7">
    <location>
        <begin position="1"/>
        <end position="24"/>
    </location>
</feature>
<feature type="transmembrane region" description="Helical" evidence="8">
    <location>
        <begin position="263"/>
        <end position="286"/>
    </location>
</feature>
<evidence type="ECO:0000259" key="9">
    <source>
        <dbReference type="PROSITE" id="PS50850"/>
    </source>
</evidence>
<evidence type="ECO:0000313" key="11">
    <source>
        <dbReference type="Proteomes" id="UP001219037"/>
    </source>
</evidence>
<protein>
    <submittedName>
        <fullName evidence="10">MFS transporter</fullName>
    </submittedName>
</protein>
<evidence type="ECO:0000256" key="6">
    <source>
        <dbReference type="ARBA" id="ARBA00023136"/>
    </source>
</evidence>
<evidence type="ECO:0000313" key="10">
    <source>
        <dbReference type="EMBL" id="WFP16300.1"/>
    </source>
</evidence>
<feature type="transmembrane region" description="Helical" evidence="8">
    <location>
        <begin position="106"/>
        <end position="124"/>
    </location>
</feature>
<dbReference type="Pfam" id="PF07690">
    <property type="entry name" value="MFS_1"/>
    <property type="match status" value="1"/>
</dbReference>
<evidence type="ECO:0000256" key="3">
    <source>
        <dbReference type="ARBA" id="ARBA00022475"/>
    </source>
</evidence>
<evidence type="ECO:0000256" key="7">
    <source>
        <dbReference type="SAM" id="MobiDB-lite"/>
    </source>
</evidence>
<sequence>MSTSAAHPTSTSSATAAIDHLDPGQKRRESRRVILSSYLGSTIEFYDFLLYASASALVFPYIFFTGLDPLAATIASYGTFAAGYLARPLGGAIFGHFGDKLGRKKMLVLSMFIMGGASTLIGLVPPAELIGSWGAVILVLLRMGQGIAVGGEWGGAALMALEHSEKGRRGFAASFTNAGAPSGAALGTFVLGTFAAVLPQDQFLAWGWRVPFLLSFVLLIIGMIVRSKISESPIFTAAMEQADQQKKEKPKLPILQVLRRPKALLLTMFAGASGFGLQVLLSTFSVSYATDYGAERSHVLYAFAIASVASIFFVVFFAHISDKVGRRPVMLVGLVLFVAFLYPMFGLLRSGSWVLILLAFTIALALHAVIYGPLAAFISEQFGTGARYTGASLGYQFATLIGAGFTPTILASLYASTGGVSVTPVIWFLAGMAVVSAVAIILTRESKNLDLETHEH</sequence>
<feature type="compositionally biased region" description="Low complexity" evidence="7">
    <location>
        <begin position="1"/>
        <end position="17"/>
    </location>
</feature>
<dbReference type="InterPro" id="IPR011701">
    <property type="entry name" value="MFS"/>
</dbReference>
<keyword evidence="4 8" id="KW-0812">Transmembrane</keyword>
<dbReference type="Proteomes" id="UP001219037">
    <property type="component" value="Chromosome"/>
</dbReference>
<dbReference type="EMBL" id="CP121252">
    <property type="protein sequence ID" value="WFP16300.1"/>
    <property type="molecule type" value="Genomic_DNA"/>
</dbReference>
<comment type="subcellular location">
    <subcellularLocation>
        <location evidence="1">Cell membrane</location>
        <topology evidence="1">Multi-pass membrane protein</topology>
    </subcellularLocation>
</comment>
<evidence type="ECO:0000256" key="1">
    <source>
        <dbReference type="ARBA" id="ARBA00004651"/>
    </source>
</evidence>
<feature type="transmembrane region" description="Helical" evidence="8">
    <location>
        <begin position="70"/>
        <end position="94"/>
    </location>
</feature>
<keyword evidence="6 8" id="KW-0472">Membrane</keyword>
<feature type="transmembrane region" description="Helical" evidence="8">
    <location>
        <begin position="298"/>
        <end position="317"/>
    </location>
</feature>
<dbReference type="Gene3D" id="1.20.1250.20">
    <property type="entry name" value="MFS general substrate transporter like domains"/>
    <property type="match status" value="2"/>
</dbReference>
<evidence type="ECO:0000256" key="8">
    <source>
        <dbReference type="SAM" id="Phobius"/>
    </source>
</evidence>
<dbReference type="PROSITE" id="PS50850">
    <property type="entry name" value="MFS"/>
    <property type="match status" value="1"/>
</dbReference>
<evidence type="ECO:0000256" key="5">
    <source>
        <dbReference type="ARBA" id="ARBA00022989"/>
    </source>
</evidence>
<gene>
    <name evidence="10" type="ORF">P8192_13095</name>
</gene>
<accession>A0ABY8H6G3</accession>
<feature type="transmembrane region" description="Helical" evidence="8">
    <location>
        <begin position="390"/>
        <end position="413"/>
    </location>
</feature>
<feature type="transmembrane region" description="Helical" evidence="8">
    <location>
        <begin position="171"/>
        <end position="197"/>
    </location>
</feature>
<dbReference type="SUPFAM" id="SSF103473">
    <property type="entry name" value="MFS general substrate transporter"/>
    <property type="match status" value="1"/>
</dbReference>
<keyword evidence="11" id="KW-1185">Reference proteome</keyword>
<keyword evidence="2" id="KW-0813">Transport</keyword>
<keyword evidence="5 8" id="KW-1133">Transmembrane helix</keyword>
<reference evidence="10 11" key="1">
    <citation type="submission" date="2023-04" db="EMBL/GenBank/DDBJ databases">
        <title>Funneling lignin-derived compounds into biodiesel using alkali-halophilic Citricoccus sp. P2.</title>
        <authorList>
            <person name="Luo C.-B."/>
        </authorList>
    </citation>
    <scope>NUCLEOTIDE SEQUENCE [LARGE SCALE GENOMIC DNA]</scope>
    <source>
        <strain evidence="10 11">P2</strain>
    </source>
</reference>
<feature type="transmembrane region" description="Helical" evidence="8">
    <location>
        <begin position="45"/>
        <end position="64"/>
    </location>
</feature>
<dbReference type="CDD" id="cd17369">
    <property type="entry name" value="MFS_ShiA_like"/>
    <property type="match status" value="1"/>
</dbReference>
<feature type="transmembrane region" description="Helical" evidence="8">
    <location>
        <begin position="354"/>
        <end position="378"/>
    </location>
</feature>
<dbReference type="RefSeq" id="WP_278157451.1">
    <property type="nucleotide sequence ID" value="NZ_CP121252.1"/>
</dbReference>
<keyword evidence="3" id="KW-1003">Cell membrane</keyword>
<feature type="transmembrane region" description="Helical" evidence="8">
    <location>
        <begin position="329"/>
        <end position="348"/>
    </location>
</feature>
<evidence type="ECO:0000256" key="4">
    <source>
        <dbReference type="ARBA" id="ARBA00022692"/>
    </source>
</evidence>
<dbReference type="InterPro" id="IPR020846">
    <property type="entry name" value="MFS_dom"/>
</dbReference>
<dbReference type="InterPro" id="IPR036259">
    <property type="entry name" value="MFS_trans_sf"/>
</dbReference>
<evidence type="ECO:0000256" key="2">
    <source>
        <dbReference type="ARBA" id="ARBA00022448"/>
    </source>
</evidence>
<name>A0ABY8H6G3_9MICC</name>
<proteinExistence type="predicted"/>
<feature type="transmembrane region" description="Helical" evidence="8">
    <location>
        <begin position="130"/>
        <end position="150"/>
    </location>
</feature>
<organism evidence="10 11">
    <name type="scientific">Citricoccus muralis</name>
    <dbReference type="NCBI Taxonomy" id="169134"/>
    <lineage>
        <taxon>Bacteria</taxon>
        <taxon>Bacillati</taxon>
        <taxon>Actinomycetota</taxon>
        <taxon>Actinomycetes</taxon>
        <taxon>Micrococcales</taxon>
        <taxon>Micrococcaceae</taxon>
        <taxon>Citricoccus</taxon>
    </lineage>
</organism>
<feature type="transmembrane region" description="Helical" evidence="8">
    <location>
        <begin position="203"/>
        <end position="225"/>
    </location>
</feature>
<dbReference type="PANTHER" id="PTHR43045">
    <property type="entry name" value="SHIKIMATE TRANSPORTER"/>
    <property type="match status" value="1"/>
</dbReference>
<feature type="transmembrane region" description="Helical" evidence="8">
    <location>
        <begin position="425"/>
        <end position="443"/>
    </location>
</feature>